<dbReference type="Pfam" id="PF00578">
    <property type="entry name" value="AhpC-TSA"/>
    <property type="match status" value="1"/>
</dbReference>
<dbReference type="InterPro" id="IPR050553">
    <property type="entry name" value="Thioredoxin_ResA/DsbE_sf"/>
</dbReference>
<dbReference type="AlphaFoldDB" id="A0A1T4L0F4"/>
<protein>
    <submittedName>
        <fullName evidence="6">Peroxiredoxin</fullName>
    </submittedName>
</protein>
<dbReference type="EMBL" id="FUWL01000006">
    <property type="protein sequence ID" value="SJZ48078.1"/>
    <property type="molecule type" value="Genomic_DNA"/>
</dbReference>
<dbReference type="Proteomes" id="UP000189956">
    <property type="component" value="Unassembled WGS sequence"/>
</dbReference>
<dbReference type="InterPro" id="IPR013766">
    <property type="entry name" value="Thioredoxin_domain"/>
</dbReference>
<dbReference type="PANTHER" id="PTHR42852">
    <property type="entry name" value="THIOL:DISULFIDE INTERCHANGE PROTEIN DSBE"/>
    <property type="match status" value="1"/>
</dbReference>
<dbReference type="InterPro" id="IPR036249">
    <property type="entry name" value="Thioredoxin-like_sf"/>
</dbReference>
<comment type="subcellular location">
    <subcellularLocation>
        <location evidence="1">Cell envelope</location>
    </subcellularLocation>
</comment>
<dbReference type="PROSITE" id="PS51257">
    <property type="entry name" value="PROKAR_LIPOPROTEIN"/>
    <property type="match status" value="1"/>
</dbReference>
<reference evidence="6 7" key="1">
    <citation type="submission" date="2017-02" db="EMBL/GenBank/DDBJ databases">
        <authorList>
            <person name="Peterson S.W."/>
        </authorList>
    </citation>
    <scope>NUCLEOTIDE SEQUENCE [LARGE SCALE GENOMIC DNA]</scope>
    <source>
        <strain evidence="6 7">ATCC 700135</strain>
    </source>
</reference>
<evidence type="ECO:0000313" key="7">
    <source>
        <dbReference type="Proteomes" id="UP000189956"/>
    </source>
</evidence>
<dbReference type="RefSeq" id="WP_036853417.1">
    <property type="nucleotide sequence ID" value="NZ_FUWL01000006.1"/>
</dbReference>
<dbReference type="GO" id="GO:0030313">
    <property type="term" value="C:cell envelope"/>
    <property type="evidence" value="ECO:0007669"/>
    <property type="project" value="UniProtKB-SubCell"/>
</dbReference>
<evidence type="ECO:0000313" key="6">
    <source>
        <dbReference type="EMBL" id="SJZ48078.1"/>
    </source>
</evidence>
<evidence type="ECO:0000259" key="5">
    <source>
        <dbReference type="PROSITE" id="PS51352"/>
    </source>
</evidence>
<name>A0A1T4L0F4_PORCN</name>
<dbReference type="PROSITE" id="PS51352">
    <property type="entry name" value="THIOREDOXIN_2"/>
    <property type="match status" value="1"/>
</dbReference>
<evidence type="ECO:0000256" key="3">
    <source>
        <dbReference type="ARBA" id="ARBA00023157"/>
    </source>
</evidence>
<dbReference type="Gene3D" id="3.40.30.10">
    <property type="entry name" value="Glutaredoxin"/>
    <property type="match status" value="1"/>
</dbReference>
<keyword evidence="3" id="KW-1015">Disulfide bond</keyword>
<gene>
    <name evidence="6" type="ORF">SAMN02745205_00952</name>
</gene>
<dbReference type="SUPFAM" id="SSF52833">
    <property type="entry name" value="Thioredoxin-like"/>
    <property type="match status" value="1"/>
</dbReference>
<evidence type="ECO:0000256" key="1">
    <source>
        <dbReference type="ARBA" id="ARBA00004196"/>
    </source>
</evidence>
<dbReference type="GO" id="GO:0017004">
    <property type="term" value="P:cytochrome complex assembly"/>
    <property type="evidence" value="ECO:0007669"/>
    <property type="project" value="UniProtKB-KW"/>
</dbReference>
<dbReference type="Pfam" id="PF14289">
    <property type="entry name" value="DUF4369"/>
    <property type="match status" value="1"/>
</dbReference>
<dbReference type="InterPro" id="IPR025380">
    <property type="entry name" value="DUF4369"/>
</dbReference>
<proteinExistence type="predicted"/>
<keyword evidence="2" id="KW-0201">Cytochrome c-type biogenesis</keyword>
<dbReference type="PANTHER" id="PTHR42852:SF6">
    <property type="entry name" value="THIOL:DISULFIDE INTERCHANGE PROTEIN DSBE"/>
    <property type="match status" value="1"/>
</dbReference>
<dbReference type="CDD" id="cd02966">
    <property type="entry name" value="TlpA_like_family"/>
    <property type="match status" value="1"/>
</dbReference>
<evidence type="ECO:0000256" key="4">
    <source>
        <dbReference type="ARBA" id="ARBA00023284"/>
    </source>
</evidence>
<keyword evidence="4" id="KW-0676">Redox-active center</keyword>
<dbReference type="InterPro" id="IPR000866">
    <property type="entry name" value="AhpC/TSA"/>
</dbReference>
<sequence>MKRFIFSILCSAFLFTACMHEKIKGIVLEGEIQGVETSEIIIGKAVHQAYDQVFPIDTIHVREGKFTYTVDSLPSGVYGFYVVTDTPTNNAIVYAFLQQGKTKVDISLSSHRFLTIKASGTPLANEYQAFSDELYVASERQVIDSLDNLFYQARIAQDDDAMDRIKSMSIPYYAKGDESKKSFIRDITARQLKNPLGIYFYYNEIFLKKSHTTLDDINRVKDEINSFDAEAKSTFYYTLMNDRLIEAEKSVVGAIAPEISGIDSNGHSIKLSDFRGKYVLLDFWSSGCSWCRAETPNIRKAYEDNKNKKLVVLAASLDMNEEDWIKAMKEDNLTWPSLLMPYEEIKAMNTMYNVQGIPLILLIDPNGRIIERDMRGPRIYEAVAEYVK</sequence>
<organism evidence="6 7">
    <name type="scientific">Porphyromonas cangingivalis</name>
    <dbReference type="NCBI Taxonomy" id="36874"/>
    <lineage>
        <taxon>Bacteria</taxon>
        <taxon>Pseudomonadati</taxon>
        <taxon>Bacteroidota</taxon>
        <taxon>Bacteroidia</taxon>
        <taxon>Bacteroidales</taxon>
        <taxon>Porphyromonadaceae</taxon>
        <taxon>Porphyromonas</taxon>
    </lineage>
</organism>
<accession>A0A1T4L0F4</accession>
<feature type="domain" description="Thioredoxin" evidence="5">
    <location>
        <begin position="250"/>
        <end position="388"/>
    </location>
</feature>
<evidence type="ECO:0000256" key="2">
    <source>
        <dbReference type="ARBA" id="ARBA00022748"/>
    </source>
</evidence>